<dbReference type="RefSeq" id="WP_284916432.1">
    <property type="nucleotide sequence ID" value="NZ_CP126980.1"/>
</dbReference>
<accession>A0ABY8WHD2</accession>
<evidence type="ECO:0000256" key="2">
    <source>
        <dbReference type="ARBA" id="ARBA00023295"/>
    </source>
</evidence>
<dbReference type="PRINTS" id="PR01217">
    <property type="entry name" value="PRICHEXTENSN"/>
</dbReference>
<evidence type="ECO:0000256" key="1">
    <source>
        <dbReference type="ARBA" id="ARBA00022801"/>
    </source>
</evidence>
<dbReference type="Proteomes" id="UP001240150">
    <property type="component" value="Chromosome"/>
</dbReference>
<sequence length="589" mass="61339">MSLAGRRAAILASSLLLSVLAQTGAAEAATPTPTPTPAKKTGTPVTKTATPVTKTPTPVTKTSTPVTKTPTPVTKTSTPATKTPTPVTKTSTPATKTPTPVTKTSTPATKTPTPVTKTSTPATKTGTPVKATLKDATLVTRLGAVKVAKTINYYPSNAGWSAMWTSFDPAKIEADLARAKALGADNVRVIVFPTAFGYPTPKADYAAKLSKFVSVADGQGLTVKLTLFDWWAAYTDATGSANWAKAVLTPYANDPRVLSVEVQNEFDPTDAKAVAWARQIIPSIRAAVPAMPLTLSVSGTAGANGLAQIRSALAATPLDYLDFHFYGNSERALAEIRKAQGAAGPVPIVIGETGLSTATGTEGEQAGYLARVFQAARAAGVGSVAPWTLSDFSNGAIPANSAVSRIPAQYKFGLYRADGTAKAAAAVVKTYWAGQSVTNSVLDLGFEATATNSPWRPYLAEEGVAERTSDAARTGTWSAKFSDTTRTDGGLPSIRISPITPVQPGQKWHAEAWAKGQNATGATEIALSWFDANDKWLGQATSKRLATGTTGWTRLTVDTTAPAGAASVQLHLKSGDNRGSVWFDDVTLS</sequence>
<feature type="compositionally biased region" description="Low complexity" evidence="4">
    <location>
        <begin position="37"/>
        <end position="127"/>
    </location>
</feature>
<feature type="region of interest" description="Disordered" evidence="4">
    <location>
        <begin position="26"/>
        <end position="127"/>
    </location>
</feature>
<dbReference type="Pfam" id="PF00150">
    <property type="entry name" value="Cellulase"/>
    <property type="match status" value="1"/>
</dbReference>
<evidence type="ECO:0000313" key="8">
    <source>
        <dbReference type="EMBL" id="WIM95145.1"/>
    </source>
</evidence>
<evidence type="ECO:0000256" key="5">
    <source>
        <dbReference type="SAM" id="SignalP"/>
    </source>
</evidence>
<name>A0ABY8WHD2_9ACTN</name>
<proteinExistence type="inferred from homology"/>
<reference evidence="8 9" key="1">
    <citation type="submission" date="2023-06" db="EMBL/GenBank/DDBJ databases">
        <authorList>
            <person name="Yushchuk O."/>
            <person name="Binda E."/>
            <person name="Ruckert-Reed C."/>
            <person name="Fedorenko V."/>
            <person name="Kalinowski J."/>
            <person name="Marinelli F."/>
        </authorList>
    </citation>
    <scope>NUCLEOTIDE SEQUENCE [LARGE SCALE GENOMIC DNA]</scope>
    <source>
        <strain evidence="8 9">NRRL 3884</strain>
    </source>
</reference>
<dbReference type="InterPro" id="IPR001547">
    <property type="entry name" value="Glyco_hydro_5"/>
</dbReference>
<feature type="domain" description="Glycoside hydrolase family 5" evidence="6">
    <location>
        <begin position="160"/>
        <end position="391"/>
    </location>
</feature>
<organism evidence="8 9">
    <name type="scientific">Actinoplanes oblitus</name>
    <dbReference type="NCBI Taxonomy" id="3040509"/>
    <lineage>
        <taxon>Bacteria</taxon>
        <taxon>Bacillati</taxon>
        <taxon>Actinomycetota</taxon>
        <taxon>Actinomycetes</taxon>
        <taxon>Micromonosporales</taxon>
        <taxon>Micromonosporaceae</taxon>
        <taxon>Actinoplanes</taxon>
    </lineage>
</organism>
<dbReference type="InterPro" id="IPR003305">
    <property type="entry name" value="CenC_carb-bd"/>
</dbReference>
<evidence type="ECO:0000256" key="4">
    <source>
        <dbReference type="SAM" id="MobiDB-lite"/>
    </source>
</evidence>
<evidence type="ECO:0000259" key="7">
    <source>
        <dbReference type="Pfam" id="PF02018"/>
    </source>
</evidence>
<feature type="chain" id="PRO_5046448371" evidence="5">
    <location>
        <begin position="29"/>
        <end position="589"/>
    </location>
</feature>
<dbReference type="EMBL" id="CP126980">
    <property type="protein sequence ID" value="WIM95145.1"/>
    <property type="molecule type" value="Genomic_DNA"/>
</dbReference>
<keyword evidence="1 3" id="KW-0378">Hydrolase</keyword>
<dbReference type="SUPFAM" id="SSF51445">
    <property type="entry name" value="(Trans)glycosidases"/>
    <property type="match status" value="1"/>
</dbReference>
<dbReference type="PANTHER" id="PTHR36493:SF3">
    <property type="entry name" value="CHITIN-BINDING TYPE-4 DOMAIN-CONTAINING PROTEIN"/>
    <property type="match status" value="1"/>
</dbReference>
<comment type="similarity">
    <text evidence="3">Belongs to the glycosyl hydrolase 5 (cellulase A) family.</text>
</comment>
<protein>
    <submittedName>
        <fullName evidence="8">Cellulase family glycosylhydrolase</fullName>
    </submittedName>
</protein>
<gene>
    <name evidence="8" type="ORF">ACTOB_007217</name>
</gene>
<feature type="signal peptide" evidence="5">
    <location>
        <begin position="1"/>
        <end position="28"/>
    </location>
</feature>
<dbReference type="PANTHER" id="PTHR36493">
    <property type="entry name" value="NEUROBLAST DIFFERENTIATION-ASSOCIATED PROTEIN AHNAK-LIKE PROTEIN"/>
    <property type="match status" value="1"/>
</dbReference>
<dbReference type="SUPFAM" id="SSF49785">
    <property type="entry name" value="Galactose-binding domain-like"/>
    <property type="match status" value="1"/>
</dbReference>
<dbReference type="InterPro" id="IPR008979">
    <property type="entry name" value="Galactose-bd-like_sf"/>
</dbReference>
<keyword evidence="2 3" id="KW-0326">Glycosidase</keyword>
<evidence type="ECO:0000259" key="6">
    <source>
        <dbReference type="Pfam" id="PF00150"/>
    </source>
</evidence>
<evidence type="ECO:0000313" key="9">
    <source>
        <dbReference type="Proteomes" id="UP001240150"/>
    </source>
</evidence>
<feature type="domain" description="CBM-cenC" evidence="7">
    <location>
        <begin position="441"/>
        <end position="577"/>
    </location>
</feature>
<keyword evidence="5" id="KW-0732">Signal</keyword>
<evidence type="ECO:0000256" key="3">
    <source>
        <dbReference type="RuleBase" id="RU361153"/>
    </source>
</evidence>
<dbReference type="InterPro" id="IPR017853">
    <property type="entry name" value="GH"/>
</dbReference>
<dbReference type="Gene3D" id="3.20.20.80">
    <property type="entry name" value="Glycosidases"/>
    <property type="match status" value="1"/>
</dbReference>
<dbReference type="Gene3D" id="2.60.120.260">
    <property type="entry name" value="Galactose-binding domain-like"/>
    <property type="match status" value="1"/>
</dbReference>
<keyword evidence="9" id="KW-1185">Reference proteome</keyword>
<dbReference type="Pfam" id="PF02018">
    <property type="entry name" value="CBM_4_9"/>
    <property type="match status" value="1"/>
</dbReference>